<gene>
    <name evidence="2" type="ORF">DOTSEDRAFT_33997</name>
</gene>
<accession>N1PT09</accession>
<dbReference type="HOGENOM" id="CLU_1175412_0_0_1"/>
<organism evidence="2 3">
    <name type="scientific">Dothistroma septosporum (strain NZE10 / CBS 128990)</name>
    <name type="common">Red band needle blight fungus</name>
    <name type="synonym">Mycosphaerella pini</name>
    <dbReference type="NCBI Taxonomy" id="675120"/>
    <lineage>
        <taxon>Eukaryota</taxon>
        <taxon>Fungi</taxon>
        <taxon>Dikarya</taxon>
        <taxon>Ascomycota</taxon>
        <taxon>Pezizomycotina</taxon>
        <taxon>Dothideomycetes</taxon>
        <taxon>Dothideomycetidae</taxon>
        <taxon>Mycosphaerellales</taxon>
        <taxon>Mycosphaerellaceae</taxon>
        <taxon>Dothistroma</taxon>
    </lineage>
</organism>
<sequence length="236" mass="25487">MLRPPQRTAIPRVWDAGFSMRSIAVIGRNAPVWSPAMARPAMNIGRLAAAAWSITPAASSKPNACKKRRVEDTEHLGAELLIPGAAAVMGRCGTVCFILMTDSNESWPVTITVDGIYSADTCTKTFFGGVLPARESLIPSNDLVVYPPINAHMLLAVASRRQSQHIVESVDATNFTAPPAWLSRCLLSTSFVPRLTKTSSSITILADEARRTLQQASTATPKRLSNGRLTARSHLH</sequence>
<evidence type="ECO:0000313" key="3">
    <source>
        <dbReference type="Proteomes" id="UP000016933"/>
    </source>
</evidence>
<proteinExistence type="predicted"/>
<reference evidence="2 3" key="2">
    <citation type="journal article" date="2012" name="PLoS Pathog.">
        <title>Diverse lifestyles and strategies of plant pathogenesis encoded in the genomes of eighteen Dothideomycetes fungi.</title>
        <authorList>
            <person name="Ohm R.A."/>
            <person name="Feau N."/>
            <person name="Henrissat B."/>
            <person name="Schoch C.L."/>
            <person name="Horwitz B.A."/>
            <person name="Barry K.W."/>
            <person name="Condon B.J."/>
            <person name="Copeland A.C."/>
            <person name="Dhillon B."/>
            <person name="Glaser F."/>
            <person name="Hesse C.N."/>
            <person name="Kosti I."/>
            <person name="LaButti K."/>
            <person name="Lindquist E.A."/>
            <person name="Lucas S."/>
            <person name="Salamov A.A."/>
            <person name="Bradshaw R.E."/>
            <person name="Ciuffetti L."/>
            <person name="Hamelin R.C."/>
            <person name="Kema G.H.J."/>
            <person name="Lawrence C."/>
            <person name="Scott J.A."/>
            <person name="Spatafora J.W."/>
            <person name="Turgeon B.G."/>
            <person name="de Wit P.J.G.M."/>
            <person name="Zhong S."/>
            <person name="Goodwin S.B."/>
            <person name="Grigoriev I.V."/>
        </authorList>
    </citation>
    <scope>NUCLEOTIDE SEQUENCE [LARGE SCALE GENOMIC DNA]</scope>
    <source>
        <strain evidence="3">NZE10 / CBS 128990</strain>
    </source>
</reference>
<dbReference type="AlphaFoldDB" id="N1PT09"/>
<name>N1PT09_DOTSN</name>
<protein>
    <submittedName>
        <fullName evidence="2">Uncharacterized protein</fullName>
    </submittedName>
</protein>
<keyword evidence="3" id="KW-1185">Reference proteome</keyword>
<evidence type="ECO:0000313" key="2">
    <source>
        <dbReference type="EMBL" id="EME45505.1"/>
    </source>
</evidence>
<dbReference type="EMBL" id="KB446538">
    <property type="protein sequence ID" value="EME45505.1"/>
    <property type="molecule type" value="Genomic_DNA"/>
</dbReference>
<evidence type="ECO:0000256" key="1">
    <source>
        <dbReference type="SAM" id="MobiDB-lite"/>
    </source>
</evidence>
<reference evidence="3" key="1">
    <citation type="journal article" date="2012" name="PLoS Genet.">
        <title>The genomes of the fungal plant pathogens Cladosporium fulvum and Dothistroma septosporum reveal adaptation to different hosts and lifestyles but also signatures of common ancestry.</title>
        <authorList>
            <person name="de Wit P.J.G.M."/>
            <person name="van der Burgt A."/>
            <person name="Oekmen B."/>
            <person name="Stergiopoulos I."/>
            <person name="Abd-Elsalam K.A."/>
            <person name="Aerts A.L."/>
            <person name="Bahkali A.H."/>
            <person name="Beenen H.G."/>
            <person name="Chettri P."/>
            <person name="Cox M.P."/>
            <person name="Datema E."/>
            <person name="de Vries R.P."/>
            <person name="Dhillon B."/>
            <person name="Ganley A.R."/>
            <person name="Griffiths S.A."/>
            <person name="Guo Y."/>
            <person name="Hamelin R.C."/>
            <person name="Henrissat B."/>
            <person name="Kabir M.S."/>
            <person name="Jashni M.K."/>
            <person name="Kema G."/>
            <person name="Klaubauf S."/>
            <person name="Lapidus A."/>
            <person name="Levasseur A."/>
            <person name="Lindquist E."/>
            <person name="Mehrabi R."/>
            <person name="Ohm R.A."/>
            <person name="Owen T.J."/>
            <person name="Salamov A."/>
            <person name="Schwelm A."/>
            <person name="Schijlen E."/>
            <person name="Sun H."/>
            <person name="van den Burg H.A."/>
            <person name="van Ham R.C.H.J."/>
            <person name="Zhang S."/>
            <person name="Goodwin S.B."/>
            <person name="Grigoriev I.V."/>
            <person name="Collemare J."/>
            <person name="Bradshaw R.E."/>
        </authorList>
    </citation>
    <scope>NUCLEOTIDE SEQUENCE [LARGE SCALE GENOMIC DNA]</scope>
    <source>
        <strain evidence="3">NZE10 / CBS 128990</strain>
    </source>
</reference>
<feature type="region of interest" description="Disordered" evidence="1">
    <location>
        <begin position="215"/>
        <end position="236"/>
    </location>
</feature>
<dbReference type="Proteomes" id="UP000016933">
    <property type="component" value="Unassembled WGS sequence"/>
</dbReference>